<dbReference type="Gene3D" id="3.30.930.10">
    <property type="entry name" value="Bira Bifunctional Protein, Domain 2"/>
    <property type="match status" value="1"/>
</dbReference>
<dbReference type="PANTHER" id="PTHR11451:SF46">
    <property type="entry name" value="THREONINE--TRNA LIGASE"/>
    <property type="match status" value="1"/>
</dbReference>
<keyword evidence="6" id="KW-0547">Nucleotide-binding</keyword>
<comment type="similarity">
    <text evidence="2">Belongs to the class-II aminoacyl-tRNA synthetase family.</text>
</comment>
<dbReference type="InterPro" id="IPR045864">
    <property type="entry name" value="aa-tRNA-synth_II/BPL/LPL"/>
</dbReference>
<dbReference type="NCBIfam" id="TIGR00418">
    <property type="entry name" value="thrS"/>
    <property type="match status" value="1"/>
</dbReference>
<dbReference type="FunFam" id="3.10.20.30:FF:000006">
    <property type="entry name" value="Threonine--tRNA ligase, cytoplasmic"/>
    <property type="match status" value="1"/>
</dbReference>
<feature type="region of interest" description="Disordered" evidence="12">
    <location>
        <begin position="1"/>
        <end position="26"/>
    </location>
</feature>
<keyword evidence="9" id="KW-0030">Aminoacyl-tRNA synthetase</keyword>
<evidence type="ECO:0000256" key="4">
    <source>
        <dbReference type="ARBA" id="ARBA00022490"/>
    </source>
</evidence>
<evidence type="ECO:0000256" key="12">
    <source>
        <dbReference type="SAM" id="MobiDB-lite"/>
    </source>
</evidence>
<evidence type="ECO:0000313" key="15">
    <source>
        <dbReference type="EMBL" id="KAF6005437.1"/>
    </source>
</evidence>
<accession>A0A7J7IS99</accession>
<dbReference type="GO" id="GO:0009507">
    <property type="term" value="C:chloroplast"/>
    <property type="evidence" value="ECO:0007669"/>
    <property type="project" value="TreeGrafter"/>
</dbReference>
<dbReference type="AlphaFoldDB" id="A0A7J7IS99"/>
<keyword evidence="5" id="KW-0436">Ligase</keyword>
<evidence type="ECO:0000256" key="9">
    <source>
        <dbReference type="ARBA" id="ARBA00023146"/>
    </source>
</evidence>
<evidence type="ECO:0000256" key="7">
    <source>
        <dbReference type="ARBA" id="ARBA00022840"/>
    </source>
</evidence>
<dbReference type="GO" id="GO:0004829">
    <property type="term" value="F:threonine-tRNA ligase activity"/>
    <property type="evidence" value="ECO:0007669"/>
    <property type="project" value="UniProtKB-EC"/>
</dbReference>
<dbReference type="SUPFAM" id="SSF55681">
    <property type="entry name" value="Class II aaRS and biotin synthetases"/>
    <property type="match status" value="1"/>
</dbReference>
<dbReference type="InterPro" id="IPR004154">
    <property type="entry name" value="Anticodon-bd"/>
</dbReference>
<dbReference type="FunFam" id="3.40.50.800:FF:000019">
    <property type="entry name" value="Threonine--tRNA ligase mitochondrial 1"/>
    <property type="match status" value="1"/>
</dbReference>
<keyword evidence="16" id="KW-1185">Reference proteome</keyword>
<dbReference type="FunFam" id="3.30.930.10:FF:000019">
    <property type="entry name" value="Threonine--tRNA ligase"/>
    <property type="match status" value="1"/>
</dbReference>
<dbReference type="OrthoDB" id="5423599at2759"/>
<evidence type="ECO:0000256" key="6">
    <source>
        <dbReference type="ARBA" id="ARBA00022741"/>
    </source>
</evidence>
<dbReference type="CDD" id="cd00860">
    <property type="entry name" value="ThrRS_anticodon"/>
    <property type="match status" value="1"/>
</dbReference>
<feature type="domain" description="Aminoacyl-transfer RNA synthetases class-II family profile" evidence="13">
    <location>
        <begin position="324"/>
        <end position="624"/>
    </location>
</feature>
<comment type="subcellular location">
    <subcellularLocation>
        <location evidence="1">Cytoplasm</location>
    </subcellularLocation>
</comment>
<dbReference type="PROSITE" id="PS50862">
    <property type="entry name" value="AA_TRNA_LIGASE_II"/>
    <property type="match status" value="1"/>
</dbReference>
<dbReference type="InterPro" id="IPR036621">
    <property type="entry name" value="Anticodon-bd_dom_sf"/>
</dbReference>
<name>A0A7J7IS99_9RHOD</name>
<dbReference type="CDD" id="cd00771">
    <property type="entry name" value="ThrRS_core"/>
    <property type="match status" value="1"/>
</dbReference>
<evidence type="ECO:0000259" key="13">
    <source>
        <dbReference type="PROSITE" id="PS50862"/>
    </source>
</evidence>
<dbReference type="Gene3D" id="3.40.50.800">
    <property type="entry name" value="Anticodon-binding domain"/>
    <property type="match status" value="1"/>
</dbReference>
<dbReference type="SUPFAM" id="SSF55186">
    <property type="entry name" value="ThrRS/AlaRS common domain"/>
    <property type="match status" value="1"/>
</dbReference>
<dbReference type="InterPro" id="IPR004095">
    <property type="entry name" value="TGS"/>
</dbReference>
<dbReference type="Gene3D" id="3.10.20.30">
    <property type="match status" value="1"/>
</dbReference>
<reference evidence="15 16" key="1">
    <citation type="journal article" date="2020" name="J. Phycol.">
        <title>Comparative genome analysis reveals Cyanidiococcus gen. nov., a new extremophilic red algal genus sister to Cyanidioschyzon (Cyanidioschyzonaceae, Rhodophyta).</title>
        <authorList>
            <person name="Liu S.-L."/>
            <person name="Chiang Y.-R."/>
            <person name="Yoon H.S."/>
            <person name="Fu H.-Y."/>
        </authorList>
    </citation>
    <scope>NUCLEOTIDE SEQUENCE [LARGE SCALE GENOMIC DNA]</scope>
    <source>
        <strain evidence="15 16">THAL066</strain>
    </source>
</reference>
<dbReference type="EMBL" id="VWRR01000001">
    <property type="protein sequence ID" value="KAF6005437.1"/>
    <property type="molecule type" value="Genomic_DNA"/>
</dbReference>
<protein>
    <recommendedName>
        <fullName evidence="3">threonine--tRNA ligase</fullName>
        <ecNumber evidence="3">6.1.1.3</ecNumber>
    </recommendedName>
    <alternativeName>
        <fullName evidence="10">Threonyl-tRNA synthetase</fullName>
    </alternativeName>
</protein>
<dbReference type="HAMAP" id="MF_00184">
    <property type="entry name" value="Thr_tRNA_synth"/>
    <property type="match status" value="1"/>
</dbReference>
<dbReference type="Pfam" id="PF07973">
    <property type="entry name" value="tRNA_SAD"/>
    <property type="match status" value="1"/>
</dbReference>
<dbReference type="SUPFAM" id="SSF81271">
    <property type="entry name" value="TGS-like"/>
    <property type="match status" value="1"/>
</dbReference>
<keyword evidence="7" id="KW-0067">ATP-binding</keyword>
<dbReference type="Pfam" id="PF02824">
    <property type="entry name" value="TGS"/>
    <property type="match status" value="1"/>
</dbReference>
<evidence type="ECO:0000256" key="2">
    <source>
        <dbReference type="ARBA" id="ARBA00008226"/>
    </source>
</evidence>
<evidence type="ECO:0000256" key="11">
    <source>
        <dbReference type="ARBA" id="ARBA00049515"/>
    </source>
</evidence>
<evidence type="ECO:0000256" key="8">
    <source>
        <dbReference type="ARBA" id="ARBA00022917"/>
    </source>
</evidence>
<evidence type="ECO:0000259" key="14">
    <source>
        <dbReference type="PROSITE" id="PS51880"/>
    </source>
</evidence>
<dbReference type="SMART" id="SM00863">
    <property type="entry name" value="tRNA_SAD"/>
    <property type="match status" value="1"/>
</dbReference>
<dbReference type="GO" id="GO:0005739">
    <property type="term" value="C:mitochondrion"/>
    <property type="evidence" value="ECO:0007669"/>
    <property type="project" value="TreeGrafter"/>
</dbReference>
<dbReference type="InterPro" id="IPR033728">
    <property type="entry name" value="ThrRS_core"/>
</dbReference>
<evidence type="ECO:0000256" key="5">
    <source>
        <dbReference type="ARBA" id="ARBA00022598"/>
    </source>
</evidence>
<dbReference type="Pfam" id="PF03129">
    <property type="entry name" value="HGTP_anticodon"/>
    <property type="match status" value="1"/>
</dbReference>
<dbReference type="InterPro" id="IPR012676">
    <property type="entry name" value="TGS-like"/>
</dbReference>
<sequence length="726" mass="83892">MANQVNIGDLALNEEHRPTRATSEAEAPEFVKHRINCWDRFRSAKQTPDRSPGSNKDEIKIQLPDGTHLPGTRYQTTPMDVARSLGAEVAERAVVAVVNQELWDMNRPLECDCSVDFRTFETPEGQAVLWHSTAHMLGEAMEYKYRGELCIGPPVEDGFYYDIYLGDRAIGEEDLSDLEQRIQRIMKDKGRTFERMELTKDEALEMFGYNRFKCELIRKLAEGETITAYRDGPFIDLCRGPHVPACGRIKAMKLTRLGQAYWLGKAENPSLQRVYGISFPDKRLLKEWEKRMEEAAKRDHRKIGREQELFFFHPYSPGSCFFLPHGTRIYNRLLEFMRREYWRRGYEEVLTPTVFDFALWETSGHAANYRDNMFSFEVEQREFGLKPMNCPSHCLIFAHRIRSHRELPLRLADFGILHRNELSGALTGLTRVRKFEQDDAHIFCTPEQVESEVLNYLEFLKHVYTIFGFEFELELSTRPEKFMGDSALWDQAESMLAQALYRFTGRQRDEPGGWRLNPGDGAFYGPKIDIKVFDALQRRHQCATVQLDFQLPIRFDLRYAAASVSPSDDKAAPPEPTSAPDLDGGDTAATCREIHRPVMIHRAIFGSFERFIGIITEHYGGKWPFWLSPRQVAIVPVSDRFLSYARQVSQRIHEAGIFVDVDASDRKLAKKIREAQLAQYNYILVVGEKEQADGTVNVRTRDNEVHGERTVDSLISEFKQCMERFQ</sequence>
<dbReference type="CDD" id="cd01667">
    <property type="entry name" value="TGS_ThrRS"/>
    <property type="match status" value="1"/>
</dbReference>
<dbReference type="InterPro" id="IPR002320">
    <property type="entry name" value="Thr-tRNA-ligase_IIa"/>
</dbReference>
<keyword evidence="4" id="KW-0963">Cytoplasm</keyword>
<dbReference type="PANTHER" id="PTHR11451">
    <property type="entry name" value="THREONINE-TRNA LIGASE"/>
    <property type="match status" value="1"/>
</dbReference>
<dbReference type="PRINTS" id="PR01047">
    <property type="entry name" value="TRNASYNTHTHR"/>
</dbReference>
<feature type="region of interest" description="Disordered" evidence="12">
    <location>
        <begin position="565"/>
        <end position="587"/>
    </location>
</feature>
<proteinExistence type="inferred from homology"/>
<dbReference type="InterPro" id="IPR012947">
    <property type="entry name" value="tRNA_SAD"/>
</dbReference>
<comment type="catalytic activity">
    <reaction evidence="11">
        <text>tRNA(Thr) + L-threonine + ATP = L-threonyl-tRNA(Thr) + AMP + diphosphate + H(+)</text>
        <dbReference type="Rhea" id="RHEA:24624"/>
        <dbReference type="Rhea" id="RHEA-COMP:9670"/>
        <dbReference type="Rhea" id="RHEA-COMP:9704"/>
        <dbReference type="ChEBI" id="CHEBI:15378"/>
        <dbReference type="ChEBI" id="CHEBI:30616"/>
        <dbReference type="ChEBI" id="CHEBI:33019"/>
        <dbReference type="ChEBI" id="CHEBI:57926"/>
        <dbReference type="ChEBI" id="CHEBI:78442"/>
        <dbReference type="ChEBI" id="CHEBI:78534"/>
        <dbReference type="ChEBI" id="CHEBI:456215"/>
        <dbReference type="EC" id="6.1.1.3"/>
    </reaction>
</comment>
<organism evidence="15 16">
    <name type="scientific">Cyanidiococcus yangmingshanensis</name>
    <dbReference type="NCBI Taxonomy" id="2690220"/>
    <lineage>
        <taxon>Eukaryota</taxon>
        <taxon>Rhodophyta</taxon>
        <taxon>Bangiophyceae</taxon>
        <taxon>Cyanidiales</taxon>
        <taxon>Cyanidiaceae</taxon>
        <taxon>Cyanidiococcus</taxon>
    </lineage>
</organism>
<feature type="domain" description="TGS" evidence="14">
    <location>
        <begin position="57"/>
        <end position="119"/>
    </location>
</feature>
<evidence type="ECO:0000256" key="1">
    <source>
        <dbReference type="ARBA" id="ARBA00004496"/>
    </source>
</evidence>
<evidence type="ECO:0000256" key="10">
    <source>
        <dbReference type="ARBA" id="ARBA00031900"/>
    </source>
</evidence>
<dbReference type="GO" id="GO:0006435">
    <property type="term" value="P:threonyl-tRNA aminoacylation"/>
    <property type="evidence" value="ECO:0007669"/>
    <property type="project" value="InterPro"/>
</dbReference>
<dbReference type="InterPro" id="IPR002314">
    <property type="entry name" value="aa-tRNA-synt_IIb"/>
</dbReference>
<evidence type="ECO:0000313" key="16">
    <source>
        <dbReference type="Proteomes" id="UP000530660"/>
    </source>
</evidence>
<keyword evidence="8" id="KW-0648">Protein biosynthesis</keyword>
<dbReference type="InterPro" id="IPR047246">
    <property type="entry name" value="ThrRS_anticodon"/>
</dbReference>
<dbReference type="PROSITE" id="PS51880">
    <property type="entry name" value="TGS"/>
    <property type="match status" value="1"/>
</dbReference>
<dbReference type="Gene3D" id="3.30.980.10">
    <property type="entry name" value="Threonyl-trna Synthetase, Chain A, domain 2"/>
    <property type="match status" value="1"/>
</dbReference>
<comment type="caution">
    <text evidence="15">The sequence shown here is derived from an EMBL/GenBank/DDBJ whole genome shotgun (WGS) entry which is preliminary data.</text>
</comment>
<dbReference type="SUPFAM" id="SSF52954">
    <property type="entry name" value="Class II aaRS ABD-related"/>
    <property type="match status" value="1"/>
</dbReference>
<gene>
    <name evidence="15" type="ORF">F1559_005006</name>
</gene>
<dbReference type="InterPro" id="IPR012675">
    <property type="entry name" value="Beta-grasp_dom_sf"/>
</dbReference>
<dbReference type="GO" id="GO:0005524">
    <property type="term" value="F:ATP binding"/>
    <property type="evidence" value="ECO:0007669"/>
    <property type="project" value="UniProtKB-KW"/>
</dbReference>
<dbReference type="FunFam" id="3.30.980.10:FF:000003">
    <property type="entry name" value="Threonine--tRNA ligase, cytoplasmic"/>
    <property type="match status" value="1"/>
</dbReference>
<dbReference type="InterPro" id="IPR006195">
    <property type="entry name" value="aa-tRNA-synth_II"/>
</dbReference>
<dbReference type="InterPro" id="IPR018163">
    <property type="entry name" value="Thr/Ala-tRNA-synth_IIc_edit"/>
</dbReference>
<dbReference type="Proteomes" id="UP000530660">
    <property type="component" value="Unassembled WGS sequence"/>
</dbReference>
<evidence type="ECO:0000256" key="3">
    <source>
        <dbReference type="ARBA" id="ARBA00013163"/>
    </source>
</evidence>
<dbReference type="Pfam" id="PF00587">
    <property type="entry name" value="tRNA-synt_2b"/>
    <property type="match status" value="1"/>
</dbReference>
<dbReference type="EC" id="6.1.1.3" evidence="3"/>